<dbReference type="PANTHER" id="PTHR12707:SF0">
    <property type="entry name" value="PININ"/>
    <property type="match status" value="1"/>
</dbReference>
<sequence>GVGRSANENSCFNCSISNIMGTEVALSFSALRAQLENEKSSLYKIDENIKKIVQTSGRFSNNDRFNSSGEYPRGGARPGSRNSFSDANKNDELFGKRKHETKTVFSRLSARVQDSDGEEDSPGGKRARMPSAVSRELPTRAAVLRAQGDDEQARTRNRRIFGSLLGTLQKFKQEEIVLQTKEEKKAQVERKIEEQARLEKEREQKERKNLFQERDQRKATIKALEAKMARVQEFEKWEASQKSLSNFILTKARPHIYWLPKKMTDKANEKLNSSRKFHEKCMSNKRAELQEELQRIEQRCLRRGPGAKENDPETPHDEKIEDKRPRRKDSETSETGKSDKDMNDDKGRKRDKFAMDVDDKYKEDSDGEDRHEVPPKPDIDPKEEKESDDSKLDTSVEQDTSMPTEPSPGVTQELLPTCPATTNESTTENHLNNTNGEAEDDSQHS</sequence>
<feature type="compositionally biased region" description="Polar residues" evidence="9">
    <location>
        <begin position="419"/>
        <end position="436"/>
    </location>
</feature>
<evidence type="ECO:0000256" key="9">
    <source>
        <dbReference type="SAM" id="MobiDB-lite"/>
    </source>
</evidence>
<feature type="compositionally biased region" description="Polar residues" evidence="9">
    <location>
        <begin position="395"/>
        <end position="404"/>
    </location>
</feature>
<dbReference type="AlphaFoldDB" id="A0A1E1WHX1"/>
<feature type="domain" description="Pinin/SDK/MemA protein" evidence="10">
    <location>
        <begin position="152"/>
        <end position="275"/>
    </location>
</feature>
<dbReference type="GO" id="GO:0008380">
    <property type="term" value="P:RNA splicing"/>
    <property type="evidence" value="ECO:0007669"/>
    <property type="project" value="UniProtKB-KW"/>
</dbReference>
<accession>A0A1E1WHX1</accession>
<dbReference type="InterPro" id="IPR006786">
    <property type="entry name" value="Pinin_SDK_MemA"/>
</dbReference>
<keyword evidence="3" id="KW-0507">mRNA processing</keyword>
<evidence type="ECO:0000256" key="7">
    <source>
        <dbReference type="ARBA" id="ARBA00023242"/>
    </source>
</evidence>
<feature type="region of interest" description="Disordered" evidence="9">
    <location>
        <begin position="297"/>
        <end position="445"/>
    </location>
</feature>
<keyword evidence="6" id="KW-0508">mRNA splicing</keyword>
<dbReference type="PANTHER" id="PTHR12707">
    <property type="entry name" value="PINN"/>
    <property type="match status" value="1"/>
</dbReference>
<feature type="compositionally biased region" description="Polar residues" evidence="9">
    <location>
        <begin position="59"/>
        <end position="69"/>
    </location>
</feature>
<dbReference type="InterPro" id="IPR039853">
    <property type="entry name" value="Pinin"/>
</dbReference>
<evidence type="ECO:0000256" key="1">
    <source>
        <dbReference type="ARBA" id="ARBA00004123"/>
    </source>
</evidence>
<dbReference type="OrthoDB" id="330772at2759"/>
<dbReference type="GO" id="GO:0071013">
    <property type="term" value="C:catalytic step 2 spliceosome"/>
    <property type="evidence" value="ECO:0007669"/>
    <property type="project" value="TreeGrafter"/>
</dbReference>
<dbReference type="GO" id="GO:0006397">
    <property type="term" value="P:mRNA processing"/>
    <property type="evidence" value="ECO:0007669"/>
    <property type="project" value="UniProtKB-KW"/>
</dbReference>
<comment type="subcellular location">
    <subcellularLocation>
        <location evidence="1">Nucleus</location>
    </subcellularLocation>
</comment>
<keyword evidence="8" id="KW-0175">Coiled coil</keyword>
<evidence type="ECO:0000256" key="3">
    <source>
        <dbReference type="ARBA" id="ARBA00022664"/>
    </source>
</evidence>
<protein>
    <recommendedName>
        <fullName evidence="10">Pinin/SDK/MemA protein domain-containing protein</fullName>
    </recommendedName>
</protein>
<evidence type="ECO:0000256" key="2">
    <source>
        <dbReference type="ARBA" id="ARBA00010386"/>
    </source>
</evidence>
<proteinExistence type="inferred from homology"/>
<keyword evidence="5" id="KW-0804">Transcription</keyword>
<keyword evidence="4" id="KW-0805">Transcription regulation</keyword>
<evidence type="ECO:0000256" key="8">
    <source>
        <dbReference type="SAM" id="Coils"/>
    </source>
</evidence>
<name>A0A1E1WHX1_PECGO</name>
<evidence type="ECO:0000256" key="5">
    <source>
        <dbReference type="ARBA" id="ARBA00023163"/>
    </source>
</evidence>
<gene>
    <name evidence="11" type="ORF">g.10552</name>
</gene>
<evidence type="ECO:0000259" key="10">
    <source>
        <dbReference type="Pfam" id="PF04696"/>
    </source>
</evidence>
<evidence type="ECO:0000256" key="6">
    <source>
        <dbReference type="ARBA" id="ARBA00023187"/>
    </source>
</evidence>
<dbReference type="EMBL" id="GDQN01004459">
    <property type="protein sequence ID" value="JAT86595.1"/>
    <property type="molecule type" value="Transcribed_RNA"/>
</dbReference>
<comment type="similarity">
    <text evidence="2">Belongs to the pinin family.</text>
</comment>
<organism evidence="11">
    <name type="scientific">Pectinophora gossypiella</name>
    <name type="common">Cotton pink bollworm</name>
    <name type="synonym">Depressaria gossypiella</name>
    <dbReference type="NCBI Taxonomy" id="13191"/>
    <lineage>
        <taxon>Eukaryota</taxon>
        <taxon>Metazoa</taxon>
        <taxon>Ecdysozoa</taxon>
        <taxon>Arthropoda</taxon>
        <taxon>Hexapoda</taxon>
        <taxon>Insecta</taxon>
        <taxon>Pterygota</taxon>
        <taxon>Neoptera</taxon>
        <taxon>Endopterygota</taxon>
        <taxon>Lepidoptera</taxon>
        <taxon>Glossata</taxon>
        <taxon>Ditrysia</taxon>
        <taxon>Gelechioidea</taxon>
        <taxon>Gelechiidae</taxon>
        <taxon>Apatetrinae</taxon>
        <taxon>Pectinophora</taxon>
    </lineage>
</organism>
<feature type="region of interest" description="Disordered" evidence="9">
    <location>
        <begin position="59"/>
        <end position="139"/>
    </location>
</feature>
<feature type="compositionally biased region" description="Basic and acidic residues" evidence="9">
    <location>
        <begin position="297"/>
        <end position="394"/>
    </location>
</feature>
<evidence type="ECO:0000256" key="4">
    <source>
        <dbReference type="ARBA" id="ARBA00023015"/>
    </source>
</evidence>
<dbReference type="Pfam" id="PF04696">
    <property type="entry name" value="Pinin_SDK_memA"/>
    <property type="match status" value="1"/>
</dbReference>
<feature type="non-terminal residue" evidence="11">
    <location>
        <position position="1"/>
    </location>
</feature>
<reference evidence="11" key="1">
    <citation type="submission" date="2015-09" db="EMBL/GenBank/DDBJ databases">
        <title>De novo assembly of Pectinophora gossypiella (Pink Bollworm) gut transcriptome.</title>
        <authorList>
            <person name="Tassone E.E."/>
        </authorList>
    </citation>
    <scope>NUCLEOTIDE SEQUENCE</scope>
</reference>
<evidence type="ECO:0000313" key="11">
    <source>
        <dbReference type="EMBL" id="JAT86595.1"/>
    </source>
</evidence>
<keyword evidence="7" id="KW-0539">Nucleus</keyword>
<feature type="coiled-coil region" evidence="8">
    <location>
        <begin position="171"/>
        <end position="227"/>
    </location>
</feature>